<dbReference type="EMBL" id="CAJNOJ010000450">
    <property type="protein sequence ID" value="CAF1452730.1"/>
    <property type="molecule type" value="Genomic_DNA"/>
</dbReference>
<keyword evidence="4" id="KW-1185">Reference proteome</keyword>
<dbReference type="AlphaFoldDB" id="A0A814R925"/>
<dbReference type="Pfam" id="PF12937">
    <property type="entry name" value="F-box-like"/>
    <property type="match status" value="1"/>
</dbReference>
<accession>A0A814R925</accession>
<sequence length="540" mass="63890">MESLPDELLLLIFRYLRKPDIICAFSNLNSRFQQIVDPYIHNIDLTPANTVNYKTIRLILDDIVPLYADQIQSLTFDLGRHLSLFWPYVHHFNNLKSLTIESDNTREFHCVYQLNEFLTKVLSLQTLIELSLPSRKEILSTIAYHATSHLSTLSLSLFHDLTLTSYMPKMPYIKRIFIALHNADYLHSLFMIMPNLEELSLSLFNANCYYQGHYPLPVPVSLANLTVRFGASTEDSYLCRQSHFKWMKDFLTQFKDNVKSLTFIGLYVDNEFIEQDNIQKLVQNFSRLQVFHYDFHTKCQPERCFTNMTKSSRVNHFIIDSPITVSLCSTPNQLYMCNKLKVVNEIFDLEHLLSFYKFKPNYKLRNLREIVCYHDLQDTTCIRSQLISRLISMSPNLQTISVHYWHDPRSLIKSFKELSFDRCKTVSNFKYLAQMTFDDYCDPGFLYELATLFPQLKTITFTWFSQINENNSTQLTRLIRHLRKYFAHMTYLKFAISLFHFNSQPLFDKNGTMLNELMRQNMAYHTIDRERESRLLNILL</sequence>
<evidence type="ECO:0000259" key="1">
    <source>
        <dbReference type="PROSITE" id="PS50181"/>
    </source>
</evidence>
<dbReference type="EMBL" id="CAJNOR010001366">
    <property type="protein sequence ID" value="CAF1129877.1"/>
    <property type="molecule type" value="Genomic_DNA"/>
</dbReference>
<dbReference type="InterPro" id="IPR032675">
    <property type="entry name" value="LRR_dom_sf"/>
</dbReference>
<dbReference type="PROSITE" id="PS50181">
    <property type="entry name" value="FBOX"/>
    <property type="match status" value="1"/>
</dbReference>
<feature type="domain" description="F-box" evidence="1">
    <location>
        <begin position="1"/>
        <end position="56"/>
    </location>
</feature>
<dbReference type="Proteomes" id="UP000663852">
    <property type="component" value="Unassembled WGS sequence"/>
</dbReference>
<name>A0A814R925_ADIRI</name>
<proteinExistence type="predicted"/>
<reference evidence="2" key="1">
    <citation type="submission" date="2021-02" db="EMBL/GenBank/DDBJ databases">
        <authorList>
            <person name="Nowell W R."/>
        </authorList>
    </citation>
    <scope>NUCLEOTIDE SEQUENCE</scope>
</reference>
<evidence type="ECO:0000313" key="3">
    <source>
        <dbReference type="EMBL" id="CAF1452730.1"/>
    </source>
</evidence>
<comment type="caution">
    <text evidence="2">The sequence shown here is derived from an EMBL/GenBank/DDBJ whole genome shotgun (WGS) entry which is preliminary data.</text>
</comment>
<dbReference type="Proteomes" id="UP000663828">
    <property type="component" value="Unassembled WGS sequence"/>
</dbReference>
<evidence type="ECO:0000313" key="4">
    <source>
        <dbReference type="Proteomes" id="UP000663828"/>
    </source>
</evidence>
<organism evidence="2 4">
    <name type="scientific">Adineta ricciae</name>
    <name type="common">Rotifer</name>
    <dbReference type="NCBI Taxonomy" id="249248"/>
    <lineage>
        <taxon>Eukaryota</taxon>
        <taxon>Metazoa</taxon>
        <taxon>Spiralia</taxon>
        <taxon>Gnathifera</taxon>
        <taxon>Rotifera</taxon>
        <taxon>Eurotatoria</taxon>
        <taxon>Bdelloidea</taxon>
        <taxon>Adinetida</taxon>
        <taxon>Adinetidae</taxon>
        <taxon>Adineta</taxon>
    </lineage>
</organism>
<protein>
    <recommendedName>
        <fullName evidence="1">F-box domain-containing protein</fullName>
    </recommendedName>
</protein>
<evidence type="ECO:0000313" key="2">
    <source>
        <dbReference type="EMBL" id="CAF1129877.1"/>
    </source>
</evidence>
<gene>
    <name evidence="3" type="ORF">EDS130_LOCUS39623</name>
    <name evidence="2" type="ORF">XAT740_LOCUS19843</name>
</gene>
<dbReference type="Gene3D" id="3.80.10.10">
    <property type="entry name" value="Ribonuclease Inhibitor"/>
    <property type="match status" value="1"/>
</dbReference>
<dbReference type="InterPro" id="IPR001810">
    <property type="entry name" value="F-box_dom"/>
</dbReference>